<evidence type="ECO:0000259" key="2">
    <source>
        <dbReference type="Pfam" id="PF02018"/>
    </source>
</evidence>
<keyword evidence="1" id="KW-0378">Hydrolase</keyword>
<organism evidence="3 4">
    <name type="scientific">Penstemon davidsonii</name>
    <dbReference type="NCBI Taxonomy" id="160366"/>
    <lineage>
        <taxon>Eukaryota</taxon>
        <taxon>Viridiplantae</taxon>
        <taxon>Streptophyta</taxon>
        <taxon>Embryophyta</taxon>
        <taxon>Tracheophyta</taxon>
        <taxon>Spermatophyta</taxon>
        <taxon>Magnoliopsida</taxon>
        <taxon>eudicotyledons</taxon>
        <taxon>Gunneridae</taxon>
        <taxon>Pentapetalae</taxon>
        <taxon>asterids</taxon>
        <taxon>lamiids</taxon>
        <taxon>Lamiales</taxon>
        <taxon>Plantaginaceae</taxon>
        <taxon>Cheloneae</taxon>
        <taxon>Penstemon</taxon>
    </lineage>
</organism>
<accession>A0ABR0DFS6</accession>
<name>A0ABR0DFS6_9LAMI</name>
<dbReference type="SUPFAM" id="SSF49785">
    <property type="entry name" value="Galactose-binding domain-like"/>
    <property type="match status" value="1"/>
</dbReference>
<feature type="domain" description="CBM-cenC" evidence="2">
    <location>
        <begin position="1"/>
        <end position="94"/>
    </location>
</feature>
<evidence type="ECO:0000256" key="1">
    <source>
        <dbReference type="ARBA" id="ARBA00022801"/>
    </source>
</evidence>
<proteinExistence type="predicted"/>
<dbReference type="InterPro" id="IPR008979">
    <property type="entry name" value="Galactose-bd-like_sf"/>
</dbReference>
<evidence type="ECO:0000313" key="3">
    <source>
        <dbReference type="EMBL" id="KAK4488075.1"/>
    </source>
</evidence>
<comment type="caution">
    <text evidence="3">The sequence shown here is derived from an EMBL/GenBank/DDBJ whole genome shotgun (WGS) entry which is preliminary data.</text>
</comment>
<dbReference type="Pfam" id="PF02018">
    <property type="entry name" value="CBM_4_9"/>
    <property type="match status" value="1"/>
</dbReference>
<feature type="non-terminal residue" evidence="3">
    <location>
        <position position="1"/>
    </location>
</feature>
<dbReference type="EMBL" id="JAYDYQ010001088">
    <property type="protein sequence ID" value="KAK4488075.1"/>
    <property type="molecule type" value="Genomic_DNA"/>
</dbReference>
<evidence type="ECO:0000313" key="4">
    <source>
        <dbReference type="Proteomes" id="UP001291926"/>
    </source>
</evidence>
<dbReference type="Gene3D" id="2.60.120.260">
    <property type="entry name" value="Galactose-binding domain-like"/>
    <property type="match status" value="1"/>
</dbReference>
<gene>
    <name evidence="3" type="ORF">RD792_003817</name>
</gene>
<reference evidence="3 4" key="1">
    <citation type="journal article" date="2023" name="bioRxiv">
        <title>Genome report: Whole genome sequence and annotation of Penstemon davidsonii.</title>
        <authorList>
            <person name="Ostevik K.L."/>
            <person name="Alabady M."/>
            <person name="Zhang M."/>
            <person name="Rausher M.D."/>
        </authorList>
    </citation>
    <scope>NUCLEOTIDE SEQUENCE [LARGE SCALE GENOMIC DNA]</scope>
    <source>
        <strain evidence="3">DNT005</strain>
        <tissue evidence="3">Whole leaf</tissue>
    </source>
</reference>
<dbReference type="InterPro" id="IPR003305">
    <property type="entry name" value="CenC_carb-bd"/>
</dbReference>
<protein>
    <recommendedName>
        <fullName evidence="2">CBM-cenC domain-containing protein</fullName>
    </recommendedName>
</protein>
<keyword evidence="4" id="KW-1185">Reference proteome</keyword>
<sequence>NRTKNYDGIQQEITGRVHPKLAYKVIAIVRISGGNSHITSANVKATLWVYQQILWLQWLCSAQATIHDWVQLQGTFILNSCPKRVIIYLEGPDPGTDILLDSLVVNLAPKSLQSPPFIEVVQ</sequence>
<dbReference type="Proteomes" id="UP001291926">
    <property type="component" value="Unassembled WGS sequence"/>
</dbReference>